<sequence>MTTPDSDSIADPFGGSDPPSAPLTFRAPLVSNCAKSIIDRKLRKYASETSFATETASESSLEREVPSRSRVFTVKPVGSRVPGGIVLTNGASNSNNSNNGGVHRSRRRHDSDASGSANSEATVASGANTPRRCHFRRPKSTSEMHQSCTSATIHSLESHHNEERRASHVYMIDDDSVHEFEDDDGRCTVRIFIFLSLSLSLSGS</sequence>
<evidence type="ECO:0000313" key="2">
    <source>
        <dbReference type="Proteomes" id="UP000095282"/>
    </source>
</evidence>
<feature type="region of interest" description="Disordered" evidence="1">
    <location>
        <begin position="81"/>
        <end position="145"/>
    </location>
</feature>
<keyword evidence="2" id="KW-1185">Reference proteome</keyword>
<organism evidence="2 3">
    <name type="scientific">Caenorhabditis tropicalis</name>
    <dbReference type="NCBI Taxonomy" id="1561998"/>
    <lineage>
        <taxon>Eukaryota</taxon>
        <taxon>Metazoa</taxon>
        <taxon>Ecdysozoa</taxon>
        <taxon>Nematoda</taxon>
        <taxon>Chromadorea</taxon>
        <taxon>Rhabditida</taxon>
        <taxon>Rhabditina</taxon>
        <taxon>Rhabditomorpha</taxon>
        <taxon>Rhabditoidea</taxon>
        <taxon>Rhabditidae</taxon>
        <taxon>Peloderinae</taxon>
        <taxon>Caenorhabditis</taxon>
    </lineage>
</organism>
<feature type="region of interest" description="Disordered" evidence="1">
    <location>
        <begin position="44"/>
        <end position="68"/>
    </location>
</feature>
<name>A0A1I7UA89_9PELO</name>
<evidence type="ECO:0000256" key="1">
    <source>
        <dbReference type="SAM" id="MobiDB-lite"/>
    </source>
</evidence>
<feature type="compositionally biased region" description="Polar residues" evidence="1">
    <location>
        <begin position="118"/>
        <end position="128"/>
    </location>
</feature>
<protein>
    <submittedName>
        <fullName evidence="3">Uncharacterized protein</fullName>
    </submittedName>
</protein>
<proteinExistence type="predicted"/>
<feature type="compositionally biased region" description="Low complexity" evidence="1">
    <location>
        <begin position="47"/>
        <end position="59"/>
    </location>
</feature>
<feature type="compositionally biased region" description="Low complexity" evidence="1">
    <location>
        <begin position="89"/>
        <end position="101"/>
    </location>
</feature>
<accession>A0A1I7UA89</accession>
<reference evidence="3" key="1">
    <citation type="submission" date="2016-11" db="UniProtKB">
        <authorList>
            <consortium name="WormBaseParasite"/>
        </authorList>
    </citation>
    <scope>IDENTIFICATION</scope>
</reference>
<dbReference type="Proteomes" id="UP000095282">
    <property type="component" value="Unplaced"/>
</dbReference>
<dbReference type="WBParaSite" id="Csp11.Scaffold629.g16444.t1">
    <property type="protein sequence ID" value="Csp11.Scaffold629.g16444.t1"/>
    <property type="gene ID" value="Csp11.Scaffold629.g16444"/>
</dbReference>
<dbReference type="AlphaFoldDB" id="A0A1I7UA89"/>
<evidence type="ECO:0000313" key="3">
    <source>
        <dbReference type="WBParaSite" id="Csp11.Scaffold629.g16444.t1"/>
    </source>
</evidence>
<feature type="region of interest" description="Disordered" evidence="1">
    <location>
        <begin position="1"/>
        <end position="25"/>
    </location>
</feature>
<dbReference type="eggNOG" id="KOG1172">
    <property type="taxonomic scope" value="Eukaryota"/>
</dbReference>